<evidence type="ECO:0000313" key="4">
    <source>
        <dbReference type="Proteomes" id="UP000175829"/>
    </source>
</evidence>
<name>A0A1E7KBU8_9ACTN</name>
<proteinExistence type="inferred from homology"/>
<dbReference type="InterPro" id="IPR014729">
    <property type="entry name" value="Rossmann-like_a/b/a_fold"/>
</dbReference>
<dbReference type="PANTHER" id="PTHR46268:SF6">
    <property type="entry name" value="UNIVERSAL STRESS PROTEIN UP12"/>
    <property type="match status" value="1"/>
</dbReference>
<organism evidence="3 4">
    <name type="scientific">Streptomyces qinglanensis</name>
    <dbReference type="NCBI Taxonomy" id="943816"/>
    <lineage>
        <taxon>Bacteria</taxon>
        <taxon>Bacillati</taxon>
        <taxon>Actinomycetota</taxon>
        <taxon>Actinomycetes</taxon>
        <taxon>Kitasatosporales</taxon>
        <taxon>Streptomycetaceae</taxon>
        <taxon>Streptomyces</taxon>
    </lineage>
</organism>
<feature type="domain" description="UspA" evidence="2">
    <location>
        <begin position="5"/>
        <end position="138"/>
    </location>
</feature>
<dbReference type="InterPro" id="IPR006015">
    <property type="entry name" value="Universal_stress_UspA"/>
</dbReference>
<gene>
    <name evidence="3" type="ORF">AN217_16525</name>
</gene>
<comment type="caution">
    <text evidence="3">The sequence shown here is derived from an EMBL/GenBank/DDBJ whole genome shotgun (WGS) entry which is preliminary data.</text>
</comment>
<dbReference type="Gene3D" id="3.40.50.620">
    <property type="entry name" value="HUPs"/>
    <property type="match status" value="2"/>
</dbReference>
<accession>A0A1E7KBU8</accession>
<evidence type="ECO:0000256" key="1">
    <source>
        <dbReference type="ARBA" id="ARBA00008791"/>
    </source>
</evidence>
<dbReference type="SUPFAM" id="SSF52402">
    <property type="entry name" value="Adenine nucleotide alpha hydrolases-like"/>
    <property type="match status" value="2"/>
</dbReference>
<dbReference type="AlphaFoldDB" id="A0A1E7KBU8"/>
<reference evidence="3 4" key="1">
    <citation type="journal article" date="2016" name="Front. Microbiol.">
        <title>Comparative Genomics Analysis of Streptomyces Species Reveals Their Adaptation to the Marine Environment and Their Diversity at the Genomic Level.</title>
        <authorList>
            <person name="Tian X."/>
            <person name="Zhang Z."/>
            <person name="Yang T."/>
            <person name="Chen M."/>
            <person name="Li J."/>
            <person name="Chen F."/>
            <person name="Yang J."/>
            <person name="Li W."/>
            <person name="Zhang B."/>
            <person name="Zhang Z."/>
            <person name="Wu J."/>
            <person name="Zhang C."/>
            <person name="Long L."/>
            <person name="Xiao J."/>
        </authorList>
    </citation>
    <scope>NUCLEOTIDE SEQUENCE [LARGE SCALE GENOMIC DNA]</scope>
    <source>
        <strain evidence="3 4">SCSIO M10379</strain>
    </source>
</reference>
<evidence type="ECO:0000259" key="2">
    <source>
        <dbReference type="Pfam" id="PF00582"/>
    </source>
</evidence>
<dbReference type="PATRIC" id="fig|943816.4.peg.2776"/>
<dbReference type="EMBL" id="LJGV01000022">
    <property type="protein sequence ID" value="OEV01324.1"/>
    <property type="molecule type" value="Genomic_DNA"/>
</dbReference>
<sequence length="300" mass="31641">MAHFVTAGTDGTPESTAAVRWAAREATARGAPLQLVHVQVADSALDQLVVPDESDAPRRHTEQVLHEATAELSADFPDLAVSTKSATGEPARLLTELSETSDLLVIGSRGLSTLGGYLVGSVALPAVAHAQCPVVLVRARAGSPQADEAPAADAERGAARPVVAGVDLGRPCDEVLDFAFQAAGRRAAPLEIRHGWEPPAYYGARTLPRATMALDELLAERAAAVTTEVRPWCERHPGVEVDVRAFLEQPAALLVKAAENAALLVVGRRQRTSRFGPHVGSVVHAVMHHSRTPVAVVPHT</sequence>
<feature type="domain" description="UspA" evidence="2">
    <location>
        <begin position="160"/>
        <end position="298"/>
    </location>
</feature>
<protein>
    <recommendedName>
        <fullName evidence="2">UspA domain-containing protein</fullName>
    </recommendedName>
</protein>
<dbReference type="Proteomes" id="UP000175829">
    <property type="component" value="Unassembled WGS sequence"/>
</dbReference>
<dbReference type="PANTHER" id="PTHR46268">
    <property type="entry name" value="STRESS RESPONSE PROTEIN NHAX"/>
    <property type="match status" value="1"/>
</dbReference>
<comment type="similarity">
    <text evidence="1">Belongs to the universal stress protein A family.</text>
</comment>
<dbReference type="Pfam" id="PF00582">
    <property type="entry name" value="Usp"/>
    <property type="match status" value="2"/>
</dbReference>
<evidence type="ECO:0000313" key="3">
    <source>
        <dbReference type="EMBL" id="OEV01324.1"/>
    </source>
</evidence>
<dbReference type="PRINTS" id="PR01438">
    <property type="entry name" value="UNVRSLSTRESS"/>
</dbReference>
<dbReference type="InterPro" id="IPR006016">
    <property type="entry name" value="UspA"/>
</dbReference>
<dbReference type="RefSeq" id="WP_069992111.1">
    <property type="nucleotide sequence ID" value="NZ_LJGV01000022.1"/>
</dbReference>